<dbReference type="InterPro" id="IPR008509">
    <property type="entry name" value="MOT2/MFSD5"/>
</dbReference>
<keyword evidence="3" id="KW-1185">Reference proteome</keyword>
<keyword evidence="1" id="KW-0472">Membrane</keyword>
<dbReference type="PANTHER" id="PTHR23516">
    <property type="entry name" value="SAM (S-ADENOSYL METHIONINE) TRANSPORTER"/>
    <property type="match status" value="1"/>
</dbReference>
<dbReference type="OrthoDB" id="263957at2759"/>
<protein>
    <submittedName>
        <fullName evidence="2">DgyrCDS12158</fullName>
    </submittedName>
</protein>
<feature type="transmembrane region" description="Helical" evidence="1">
    <location>
        <begin position="152"/>
        <end position="176"/>
    </location>
</feature>
<accession>A0A7I8W6V9</accession>
<feature type="transmembrane region" description="Helical" evidence="1">
    <location>
        <begin position="36"/>
        <end position="56"/>
    </location>
</feature>
<organism evidence="2 3">
    <name type="scientific">Dimorphilus gyrociliatus</name>
    <dbReference type="NCBI Taxonomy" id="2664684"/>
    <lineage>
        <taxon>Eukaryota</taxon>
        <taxon>Metazoa</taxon>
        <taxon>Spiralia</taxon>
        <taxon>Lophotrochozoa</taxon>
        <taxon>Annelida</taxon>
        <taxon>Polychaeta</taxon>
        <taxon>Polychaeta incertae sedis</taxon>
        <taxon>Dinophilidae</taxon>
        <taxon>Dimorphilus</taxon>
    </lineage>
</organism>
<feature type="transmembrane region" description="Helical" evidence="1">
    <location>
        <begin position="84"/>
        <end position="105"/>
    </location>
</feature>
<gene>
    <name evidence="2" type="ORF">DGYR_LOCUS11484</name>
</gene>
<keyword evidence="1" id="KW-1133">Transmembrane helix</keyword>
<evidence type="ECO:0000313" key="2">
    <source>
        <dbReference type="EMBL" id="CAD5123852.1"/>
    </source>
</evidence>
<feature type="transmembrane region" description="Helical" evidence="1">
    <location>
        <begin position="125"/>
        <end position="145"/>
    </location>
</feature>
<reference evidence="2 3" key="1">
    <citation type="submission" date="2020-08" db="EMBL/GenBank/DDBJ databases">
        <authorList>
            <person name="Hejnol A."/>
        </authorList>
    </citation>
    <scope>NUCLEOTIDE SEQUENCE [LARGE SCALE GENOMIC DNA]</scope>
</reference>
<comment type="caution">
    <text evidence="2">The sequence shown here is derived from an EMBL/GenBank/DDBJ whole genome shotgun (WGS) entry which is preliminary data.</text>
</comment>
<dbReference type="CDD" id="cd17487">
    <property type="entry name" value="MFS_MFSD5_like"/>
    <property type="match status" value="1"/>
</dbReference>
<feature type="transmembrane region" description="Helical" evidence="1">
    <location>
        <begin position="276"/>
        <end position="294"/>
    </location>
</feature>
<dbReference type="InterPro" id="IPR036259">
    <property type="entry name" value="MFS_trans_sf"/>
</dbReference>
<dbReference type="EMBL" id="CAJFCJ010000019">
    <property type="protein sequence ID" value="CAD5123852.1"/>
    <property type="molecule type" value="Genomic_DNA"/>
</dbReference>
<dbReference type="Pfam" id="PF05631">
    <property type="entry name" value="MFS_5"/>
    <property type="match status" value="1"/>
</dbReference>
<dbReference type="PANTHER" id="PTHR23516:SF23">
    <property type="entry name" value="MOLYBDATE-ANION TRANSPORTER"/>
    <property type="match status" value="1"/>
</dbReference>
<dbReference type="GO" id="GO:0015098">
    <property type="term" value="F:molybdate ion transmembrane transporter activity"/>
    <property type="evidence" value="ECO:0007669"/>
    <property type="project" value="InterPro"/>
</dbReference>
<dbReference type="GO" id="GO:0016020">
    <property type="term" value="C:membrane"/>
    <property type="evidence" value="ECO:0007669"/>
    <property type="project" value="InterPro"/>
</dbReference>
<name>A0A7I8W6V9_9ANNE</name>
<sequence length="415" mass="46100">MIISNLKLILAGDWLQGPYVYALYDSYKMSSHQIDILFVAGFGSSMLFGTIIGSFADKYGRKKNAILYGILYGLSCLTKHFNNFWILMIGRLLGGMATSILYSAFEAWLVYENNKRGYDVDLLGSIFSHAIFGNSIAAILSGLVAQTAVDKFGFVSPFDIAFCILVIMIIVVSLTWTENFGDTSTSLVSSYGNAYNSIKKDHKIICLGLIQSLFEGAMYTFVLKWTPSLENAAKETITEHAGKIPHGFIFAGFMIAIMIGSSLFKILSKSLQPENFMRGVLCISSICMTIPVLFPDSQTLIFISFLVFESCVGIFWPSMSTMRGKYVPESTRATIMNFFRIPLNLIVVIILTQDLTNSTLFKFCTIFLGLTAVAQHWLYRLSVAKVTEVLNSNEEKDGLKQGDKELPIQSNISEA</sequence>
<evidence type="ECO:0000313" key="3">
    <source>
        <dbReference type="Proteomes" id="UP000549394"/>
    </source>
</evidence>
<feature type="transmembrane region" description="Helical" evidence="1">
    <location>
        <begin position="244"/>
        <end position="264"/>
    </location>
</feature>
<dbReference type="SUPFAM" id="SSF103473">
    <property type="entry name" value="MFS general substrate transporter"/>
    <property type="match status" value="1"/>
</dbReference>
<dbReference type="Proteomes" id="UP000549394">
    <property type="component" value="Unassembled WGS sequence"/>
</dbReference>
<proteinExistence type="predicted"/>
<feature type="transmembrane region" description="Helical" evidence="1">
    <location>
        <begin position="300"/>
        <end position="316"/>
    </location>
</feature>
<dbReference type="AlphaFoldDB" id="A0A7I8W6V9"/>
<keyword evidence="1" id="KW-0812">Transmembrane</keyword>
<dbReference type="Gene3D" id="1.20.1250.20">
    <property type="entry name" value="MFS general substrate transporter like domains"/>
    <property type="match status" value="1"/>
</dbReference>
<evidence type="ECO:0000256" key="1">
    <source>
        <dbReference type="SAM" id="Phobius"/>
    </source>
</evidence>